<dbReference type="OrthoDB" id="5405832at2"/>
<dbReference type="AlphaFoldDB" id="A0A5K7YEL1"/>
<name>A0A5K7YEL1_9BACT</name>
<reference evidence="2 3" key="1">
    <citation type="submission" date="2019-11" db="EMBL/GenBank/DDBJ databases">
        <title>Comparative genomics of hydrocarbon-degrading Desulfosarcina strains.</title>
        <authorList>
            <person name="Watanabe M."/>
            <person name="Kojima H."/>
            <person name="Fukui M."/>
        </authorList>
    </citation>
    <scope>NUCLEOTIDE SEQUENCE [LARGE SCALE GENOMIC DNA]</scope>
    <source>
        <strain evidence="2 3">PL12</strain>
    </source>
</reference>
<dbReference type="Pfam" id="PF07963">
    <property type="entry name" value="N_methyl"/>
    <property type="match status" value="1"/>
</dbReference>
<dbReference type="NCBIfam" id="TIGR02532">
    <property type="entry name" value="IV_pilin_GFxxxE"/>
    <property type="match status" value="1"/>
</dbReference>
<keyword evidence="1" id="KW-0812">Transmembrane</keyword>
<organism evidence="2 3">
    <name type="scientific">Desulfosarcina alkanivorans</name>
    <dbReference type="NCBI Taxonomy" id="571177"/>
    <lineage>
        <taxon>Bacteria</taxon>
        <taxon>Pseudomonadati</taxon>
        <taxon>Thermodesulfobacteriota</taxon>
        <taxon>Desulfobacteria</taxon>
        <taxon>Desulfobacterales</taxon>
        <taxon>Desulfosarcinaceae</taxon>
        <taxon>Desulfosarcina</taxon>
    </lineage>
</organism>
<dbReference type="PROSITE" id="PS00409">
    <property type="entry name" value="PROKAR_NTER_METHYL"/>
    <property type="match status" value="1"/>
</dbReference>
<dbReference type="Gene3D" id="3.30.700.10">
    <property type="entry name" value="Glycoprotein, Type 4 Pilin"/>
    <property type="match status" value="1"/>
</dbReference>
<dbReference type="Proteomes" id="UP000427906">
    <property type="component" value="Chromosome"/>
</dbReference>
<proteinExistence type="predicted"/>
<dbReference type="InterPro" id="IPR045584">
    <property type="entry name" value="Pilin-like"/>
</dbReference>
<sequence length="238" mass="25416">MSIIQEVPKAMKHKGNQGFTLIELLVAMVIASIVMAAVVSAYQLQVRGKNTQEVLTDMNQTARAALEIMIHEIQTAGCDPLRTADAGVLIADAGEFSFVMDIGDGASFQPDGAADDPNERVRYALYTDGTGSQNLGRATGTAADGSGGTLQPLARNVDALDFVYLDEDGNITAAVDEIRSIQLTVVARSGRESGGLLHSFTDATAYQNQQGDEILAAQNDSFRRLLLTTTINCYNLNN</sequence>
<evidence type="ECO:0000313" key="3">
    <source>
        <dbReference type="Proteomes" id="UP000427906"/>
    </source>
</evidence>
<evidence type="ECO:0000313" key="2">
    <source>
        <dbReference type="EMBL" id="BBO67498.1"/>
    </source>
</evidence>
<feature type="transmembrane region" description="Helical" evidence="1">
    <location>
        <begin position="21"/>
        <end position="42"/>
    </location>
</feature>
<keyword evidence="3" id="KW-1185">Reference proteome</keyword>
<gene>
    <name evidence="2" type="ORF">DSCA_14280</name>
</gene>
<protein>
    <recommendedName>
        <fullName evidence="4">Prepilin-type N-terminal cleavage/methylation domain-containing protein</fullName>
    </recommendedName>
</protein>
<evidence type="ECO:0008006" key="4">
    <source>
        <dbReference type="Google" id="ProtNLM"/>
    </source>
</evidence>
<evidence type="ECO:0000256" key="1">
    <source>
        <dbReference type="SAM" id="Phobius"/>
    </source>
</evidence>
<dbReference type="KEGG" id="dalk:DSCA_14280"/>
<dbReference type="SUPFAM" id="SSF54523">
    <property type="entry name" value="Pili subunits"/>
    <property type="match status" value="1"/>
</dbReference>
<keyword evidence="1" id="KW-1133">Transmembrane helix</keyword>
<dbReference type="InterPro" id="IPR012902">
    <property type="entry name" value="N_methyl_site"/>
</dbReference>
<dbReference type="EMBL" id="AP021874">
    <property type="protein sequence ID" value="BBO67498.1"/>
    <property type="molecule type" value="Genomic_DNA"/>
</dbReference>
<keyword evidence="1" id="KW-0472">Membrane</keyword>
<accession>A0A5K7YEL1</accession>